<dbReference type="PANTHER" id="PTHR33886:SF8">
    <property type="entry name" value="UNSATURATED RHAMNOGALACTURONAN HYDROLASE (EUROFUNG)"/>
    <property type="match status" value="1"/>
</dbReference>
<dbReference type="InterPro" id="IPR012341">
    <property type="entry name" value="6hp_glycosidase-like_sf"/>
</dbReference>
<evidence type="ECO:0000313" key="2">
    <source>
        <dbReference type="EMBL" id="SMC69616.1"/>
    </source>
</evidence>
<dbReference type="Proteomes" id="UP000192678">
    <property type="component" value="Unassembled WGS sequence"/>
</dbReference>
<reference evidence="2 3" key="1">
    <citation type="submission" date="2017-04" db="EMBL/GenBank/DDBJ databases">
        <authorList>
            <person name="Afonso C.L."/>
            <person name="Miller P.J."/>
            <person name="Scott M.A."/>
            <person name="Spackman E."/>
            <person name="Goraichik I."/>
            <person name="Dimitrov K.M."/>
            <person name="Suarez D.L."/>
            <person name="Swayne D.E."/>
        </authorList>
    </citation>
    <scope>NUCLEOTIDE SEQUENCE [LARGE SCALE GENOMIC DNA]</scope>
    <source>
        <strain evidence="2 3">DSM 19625</strain>
    </source>
</reference>
<keyword evidence="1 2" id="KW-0378">Hydrolase</keyword>
<dbReference type="GO" id="GO:0016787">
    <property type="term" value="F:hydrolase activity"/>
    <property type="evidence" value="ECO:0007669"/>
    <property type="project" value="UniProtKB-KW"/>
</dbReference>
<dbReference type="Gene3D" id="1.50.10.10">
    <property type="match status" value="1"/>
</dbReference>
<dbReference type="EMBL" id="FWYB01000002">
    <property type="protein sequence ID" value="SMC69616.1"/>
    <property type="molecule type" value="Genomic_DNA"/>
</dbReference>
<sequence length="127" mass="14355">MSFHRKVIPKPLPEKWDPTGLWHQLLDKPDSYLETSVTAMYIYTVAHAVNEGWISPKYITIANEGWKGLATKITPDGQMQDVCIGTNMDEALKFYYTRPTELNDTHGLGAFLLAGTEMIKAEKNNKP</sequence>
<proteinExistence type="predicted"/>
<gene>
    <name evidence="2" type="ORF">SAMN04488101_102226</name>
</gene>
<dbReference type="InterPro" id="IPR008928">
    <property type="entry name" value="6-hairpin_glycosidase_sf"/>
</dbReference>
<dbReference type="PANTHER" id="PTHR33886">
    <property type="entry name" value="UNSATURATED RHAMNOGALACTURONAN HYDROLASE (EUROFUNG)"/>
    <property type="match status" value="1"/>
</dbReference>
<dbReference type="Pfam" id="PF07470">
    <property type="entry name" value="Glyco_hydro_88"/>
    <property type="match status" value="1"/>
</dbReference>
<dbReference type="InterPro" id="IPR052043">
    <property type="entry name" value="PolySaccharide_Degr_Enz"/>
</dbReference>
<keyword evidence="3" id="KW-1185">Reference proteome</keyword>
<dbReference type="InterPro" id="IPR010905">
    <property type="entry name" value="Glyco_hydro_88"/>
</dbReference>
<dbReference type="SUPFAM" id="SSF48208">
    <property type="entry name" value="Six-hairpin glycosidases"/>
    <property type="match status" value="1"/>
</dbReference>
<dbReference type="GO" id="GO:0005975">
    <property type="term" value="P:carbohydrate metabolic process"/>
    <property type="evidence" value="ECO:0007669"/>
    <property type="project" value="InterPro"/>
</dbReference>
<name>A0A1W2B9K3_9SPHI</name>
<dbReference type="AlphaFoldDB" id="A0A1W2B9K3"/>
<dbReference type="STRING" id="475255.SAMN04488101_102226"/>
<evidence type="ECO:0000313" key="3">
    <source>
        <dbReference type="Proteomes" id="UP000192678"/>
    </source>
</evidence>
<accession>A0A1W2B9K3</accession>
<evidence type="ECO:0000256" key="1">
    <source>
        <dbReference type="ARBA" id="ARBA00022801"/>
    </source>
</evidence>
<organism evidence="2 3">
    <name type="scientific">Pedobacter nyackensis</name>
    <dbReference type="NCBI Taxonomy" id="475255"/>
    <lineage>
        <taxon>Bacteria</taxon>
        <taxon>Pseudomonadati</taxon>
        <taxon>Bacteroidota</taxon>
        <taxon>Sphingobacteriia</taxon>
        <taxon>Sphingobacteriales</taxon>
        <taxon>Sphingobacteriaceae</taxon>
        <taxon>Pedobacter</taxon>
    </lineage>
</organism>
<protein>
    <submittedName>
        <fullName evidence="2">Glycosyl Hydrolase Family 88</fullName>
    </submittedName>
</protein>